<name>A0A0V8QAU2_9FIRM</name>
<comment type="caution">
    <text evidence="1">The sequence shown here is derived from an EMBL/GenBank/DDBJ whole genome shotgun (WGS) entry which is preliminary data.</text>
</comment>
<gene>
    <name evidence="1" type="ORF">ASU35_15625</name>
</gene>
<dbReference type="STRING" id="290052.ASU35_15625"/>
<dbReference type="EMBL" id="LNAM01000206">
    <property type="protein sequence ID" value="KSV57693.1"/>
    <property type="molecule type" value="Genomic_DNA"/>
</dbReference>
<protein>
    <submittedName>
        <fullName evidence="1">Uncharacterized protein</fullName>
    </submittedName>
</protein>
<accession>A0A0V8QAU2</accession>
<sequence length="78" mass="8738">MAETIAETPKTNIAKMKANKYVSGTYPTPLGSGILNMNEIENEDYRIGKKGQYLFADTAIEKFQAYKSESSRSKKKVI</sequence>
<dbReference type="Proteomes" id="UP000054874">
    <property type="component" value="Unassembled WGS sequence"/>
</dbReference>
<dbReference type="RefSeq" id="WP_058354074.1">
    <property type="nucleotide sequence ID" value="NZ_CABMMD010000206.1"/>
</dbReference>
<reference evidence="1 2" key="1">
    <citation type="submission" date="2015-11" db="EMBL/GenBank/DDBJ databases">
        <title>Butyribacter intestini gen. nov., sp. nov., a butyric acid-producing bacterium of the family Lachnospiraceae isolated from the human faeces.</title>
        <authorList>
            <person name="Zou Y."/>
            <person name="Xue W."/>
            <person name="Luo G."/>
            <person name="Lv M."/>
        </authorList>
    </citation>
    <scope>NUCLEOTIDE SEQUENCE [LARGE SCALE GENOMIC DNA]</scope>
    <source>
        <strain evidence="1 2">ACET-33324</strain>
    </source>
</reference>
<evidence type="ECO:0000313" key="1">
    <source>
        <dbReference type="EMBL" id="KSV57693.1"/>
    </source>
</evidence>
<dbReference type="AlphaFoldDB" id="A0A0V8QAU2"/>
<proteinExistence type="predicted"/>
<organism evidence="1 2">
    <name type="scientific">Acetivibrio ethanolgignens</name>
    <dbReference type="NCBI Taxonomy" id="290052"/>
    <lineage>
        <taxon>Bacteria</taxon>
        <taxon>Bacillati</taxon>
        <taxon>Bacillota</taxon>
        <taxon>Clostridia</taxon>
        <taxon>Eubacteriales</taxon>
        <taxon>Oscillospiraceae</taxon>
        <taxon>Acetivibrio</taxon>
    </lineage>
</organism>
<evidence type="ECO:0000313" key="2">
    <source>
        <dbReference type="Proteomes" id="UP000054874"/>
    </source>
</evidence>
<keyword evidence="2" id="KW-1185">Reference proteome</keyword>